<keyword evidence="2" id="KW-0378">Hydrolase</keyword>
<organism evidence="2 3">
    <name type="scientific">Adhaeribacter swui</name>
    <dbReference type="NCBI Taxonomy" id="2086471"/>
    <lineage>
        <taxon>Bacteria</taxon>
        <taxon>Pseudomonadati</taxon>
        <taxon>Bacteroidota</taxon>
        <taxon>Cytophagia</taxon>
        <taxon>Cytophagales</taxon>
        <taxon>Hymenobacteraceae</taxon>
        <taxon>Adhaeribacter</taxon>
    </lineage>
</organism>
<dbReference type="RefSeq" id="WP_185271806.1">
    <property type="nucleotide sequence ID" value="NZ_CP055156.1"/>
</dbReference>
<dbReference type="InterPro" id="IPR036866">
    <property type="entry name" value="RibonucZ/Hydroxyglut_hydro"/>
</dbReference>
<dbReference type="PANTHER" id="PTHR47619">
    <property type="entry name" value="METALLO-HYDROLASE YYCJ-RELATED"/>
    <property type="match status" value="1"/>
</dbReference>
<reference evidence="2 3" key="1">
    <citation type="journal article" date="2018" name="Int. J. Syst. Evol. Microbiol.">
        <title>Adhaeribacter swui sp. nov., isolated from wet mud.</title>
        <authorList>
            <person name="Kim D.U."/>
            <person name="Kim K.W."/>
            <person name="Kang M.S."/>
            <person name="Kim J.Y."/>
            <person name="Jang J.H."/>
            <person name="Kim M.K."/>
        </authorList>
    </citation>
    <scope>NUCLEOTIDE SEQUENCE [LARGE SCALE GENOMIC DNA]</scope>
    <source>
        <strain evidence="2 3">KCTC 52873</strain>
    </source>
</reference>
<dbReference type="SUPFAM" id="SSF56281">
    <property type="entry name" value="Metallo-hydrolase/oxidoreductase"/>
    <property type="match status" value="1"/>
</dbReference>
<dbReference type="EMBL" id="CP055156">
    <property type="protein sequence ID" value="QNF35315.1"/>
    <property type="molecule type" value="Genomic_DNA"/>
</dbReference>
<dbReference type="AlphaFoldDB" id="A0A7G7GDT1"/>
<gene>
    <name evidence="2" type="ORF">HUW51_22320</name>
</gene>
<evidence type="ECO:0000259" key="1">
    <source>
        <dbReference type="SMART" id="SM00849"/>
    </source>
</evidence>
<dbReference type="GO" id="GO:0016787">
    <property type="term" value="F:hydrolase activity"/>
    <property type="evidence" value="ECO:0007669"/>
    <property type="project" value="UniProtKB-KW"/>
</dbReference>
<sequence length="273" mass="30442">MALSFTSLNSGSNANCYYVGNEQDAVLVDAGLSCRETEKRLQRLNLSIKKVRAIFISHEHSDHIRGLAMLARKHKIPVFITPATLVNSRFTTERIITVPLIGHKPVTIGELQITAFPKFHDASDPHSFLISSQGINVGVFTDIGHACEQVIYYFKQCHAAFLEANYDDDLLDKGPYPYYLKNRIRSGKGHLSNKQALDLFITHKSSYLSHVLLSHLSKQNNCPQLVHDLFTDNAAGTNVIIASRYEETPVYTISAESIAEPILFPESATVLNN</sequence>
<protein>
    <submittedName>
        <fullName evidence="2">MBL fold metallo-hydrolase</fullName>
    </submittedName>
</protein>
<feature type="domain" description="Metallo-beta-lactamase" evidence="1">
    <location>
        <begin position="13"/>
        <end position="203"/>
    </location>
</feature>
<dbReference type="InterPro" id="IPR052533">
    <property type="entry name" value="WalJ/YycJ-like"/>
</dbReference>
<evidence type="ECO:0000313" key="2">
    <source>
        <dbReference type="EMBL" id="QNF35315.1"/>
    </source>
</evidence>
<dbReference type="Pfam" id="PF12706">
    <property type="entry name" value="Lactamase_B_2"/>
    <property type="match status" value="1"/>
</dbReference>
<name>A0A7G7GDT1_9BACT</name>
<dbReference type="InterPro" id="IPR001279">
    <property type="entry name" value="Metallo-B-lactamas"/>
</dbReference>
<dbReference type="KEGG" id="aswu:HUW51_22320"/>
<evidence type="ECO:0000313" key="3">
    <source>
        <dbReference type="Proteomes" id="UP000515237"/>
    </source>
</evidence>
<keyword evidence="3" id="KW-1185">Reference proteome</keyword>
<proteinExistence type="predicted"/>
<dbReference type="Gene3D" id="3.60.15.10">
    <property type="entry name" value="Ribonuclease Z/Hydroxyacylglutathione hydrolase-like"/>
    <property type="match status" value="1"/>
</dbReference>
<dbReference type="SMART" id="SM00849">
    <property type="entry name" value="Lactamase_B"/>
    <property type="match status" value="1"/>
</dbReference>
<accession>A0A7G7GDT1</accession>
<dbReference type="Proteomes" id="UP000515237">
    <property type="component" value="Chromosome"/>
</dbReference>
<dbReference type="PANTHER" id="PTHR47619:SF1">
    <property type="entry name" value="EXODEOXYRIBONUCLEASE WALJ"/>
    <property type="match status" value="1"/>
</dbReference>